<dbReference type="GO" id="GO:0045165">
    <property type="term" value="P:cell fate commitment"/>
    <property type="evidence" value="ECO:0007669"/>
    <property type="project" value="TreeGrafter"/>
</dbReference>
<dbReference type="Gene3D" id="3.30.50.10">
    <property type="entry name" value="Erythroid Transcription Factor GATA-1, subunit A"/>
    <property type="match status" value="1"/>
</dbReference>
<reference evidence="12" key="1">
    <citation type="submission" date="2022-11" db="UniProtKB">
        <authorList>
            <consortium name="WormBaseParasite"/>
        </authorList>
    </citation>
    <scope>IDENTIFICATION</scope>
</reference>
<keyword evidence="6" id="KW-0804">Transcription</keyword>
<accession>A0A915DDD7</accession>
<dbReference type="AlphaFoldDB" id="A0A915DDD7"/>
<evidence type="ECO:0000256" key="2">
    <source>
        <dbReference type="ARBA" id="ARBA00022723"/>
    </source>
</evidence>
<evidence type="ECO:0000259" key="10">
    <source>
        <dbReference type="PROSITE" id="PS50114"/>
    </source>
</evidence>
<evidence type="ECO:0000313" key="12">
    <source>
        <dbReference type="WBParaSite" id="jg18438"/>
    </source>
</evidence>
<dbReference type="PRINTS" id="PR00619">
    <property type="entry name" value="GATAZNFINGER"/>
</dbReference>
<proteinExistence type="predicted"/>
<organism evidence="11 12">
    <name type="scientific">Ditylenchus dipsaci</name>
    <dbReference type="NCBI Taxonomy" id="166011"/>
    <lineage>
        <taxon>Eukaryota</taxon>
        <taxon>Metazoa</taxon>
        <taxon>Ecdysozoa</taxon>
        <taxon>Nematoda</taxon>
        <taxon>Chromadorea</taxon>
        <taxon>Rhabditida</taxon>
        <taxon>Tylenchina</taxon>
        <taxon>Tylenchomorpha</taxon>
        <taxon>Sphaerularioidea</taxon>
        <taxon>Anguinidae</taxon>
        <taxon>Anguininae</taxon>
        <taxon>Ditylenchus</taxon>
    </lineage>
</organism>
<dbReference type="InterPro" id="IPR013088">
    <property type="entry name" value="Znf_NHR/GATA"/>
</dbReference>
<dbReference type="GO" id="GO:0005634">
    <property type="term" value="C:nucleus"/>
    <property type="evidence" value="ECO:0007669"/>
    <property type="project" value="UniProtKB-SubCell"/>
</dbReference>
<evidence type="ECO:0000313" key="11">
    <source>
        <dbReference type="Proteomes" id="UP000887574"/>
    </source>
</evidence>
<dbReference type="Pfam" id="PF00320">
    <property type="entry name" value="GATA"/>
    <property type="match status" value="1"/>
</dbReference>
<dbReference type="SUPFAM" id="SSF57716">
    <property type="entry name" value="Glucocorticoid receptor-like (DNA-binding domain)"/>
    <property type="match status" value="1"/>
</dbReference>
<dbReference type="PANTHER" id="PTHR10071">
    <property type="entry name" value="TRANSCRIPTION FACTOR GATA FAMILY MEMBER"/>
    <property type="match status" value="1"/>
</dbReference>
<dbReference type="GO" id="GO:0045944">
    <property type="term" value="P:positive regulation of transcription by RNA polymerase II"/>
    <property type="evidence" value="ECO:0007669"/>
    <property type="project" value="TreeGrafter"/>
</dbReference>
<comment type="subcellular location">
    <subcellularLocation>
        <location evidence="1">Nucleus</location>
    </subcellularLocation>
</comment>
<dbReference type="InterPro" id="IPR039355">
    <property type="entry name" value="Transcription_factor_GATA"/>
</dbReference>
<dbReference type="GO" id="GO:0008270">
    <property type="term" value="F:zinc ion binding"/>
    <property type="evidence" value="ECO:0007669"/>
    <property type="project" value="UniProtKB-KW"/>
</dbReference>
<protein>
    <submittedName>
        <fullName evidence="12">GATA-type domain-containing protein</fullName>
    </submittedName>
</protein>
<dbReference type="PANTHER" id="PTHR10071:SF281">
    <property type="entry name" value="BOX A-BINDING FACTOR-RELATED"/>
    <property type="match status" value="1"/>
</dbReference>
<feature type="domain" description="GATA-type" evidence="10">
    <location>
        <begin position="267"/>
        <end position="320"/>
    </location>
</feature>
<dbReference type="GO" id="GO:0000981">
    <property type="term" value="F:DNA-binding transcription factor activity, RNA polymerase II-specific"/>
    <property type="evidence" value="ECO:0007669"/>
    <property type="project" value="TreeGrafter"/>
</dbReference>
<keyword evidence="3 8" id="KW-0863">Zinc-finger</keyword>
<dbReference type="GO" id="GO:0000122">
    <property type="term" value="P:negative regulation of transcription by RNA polymerase II"/>
    <property type="evidence" value="ECO:0007669"/>
    <property type="project" value="TreeGrafter"/>
</dbReference>
<dbReference type="GO" id="GO:0000978">
    <property type="term" value="F:RNA polymerase II cis-regulatory region sequence-specific DNA binding"/>
    <property type="evidence" value="ECO:0007669"/>
    <property type="project" value="TreeGrafter"/>
</dbReference>
<feature type="region of interest" description="Disordered" evidence="9">
    <location>
        <begin position="109"/>
        <end position="136"/>
    </location>
</feature>
<evidence type="ECO:0000256" key="1">
    <source>
        <dbReference type="ARBA" id="ARBA00004123"/>
    </source>
</evidence>
<keyword evidence="11" id="KW-1185">Reference proteome</keyword>
<dbReference type="CDD" id="cd00202">
    <property type="entry name" value="ZnF_GATA"/>
    <property type="match status" value="1"/>
</dbReference>
<keyword evidence="7" id="KW-0539">Nucleus</keyword>
<evidence type="ECO:0000256" key="7">
    <source>
        <dbReference type="ARBA" id="ARBA00023242"/>
    </source>
</evidence>
<evidence type="ECO:0000256" key="3">
    <source>
        <dbReference type="ARBA" id="ARBA00022771"/>
    </source>
</evidence>
<evidence type="ECO:0000256" key="5">
    <source>
        <dbReference type="ARBA" id="ARBA00023015"/>
    </source>
</evidence>
<dbReference type="Proteomes" id="UP000887574">
    <property type="component" value="Unplaced"/>
</dbReference>
<dbReference type="PROSITE" id="PS50114">
    <property type="entry name" value="GATA_ZN_FINGER_2"/>
    <property type="match status" value="1"/>
</dbReference>
<evidence type="ECO:0000256" key="8">
    <source>
        <dbReference type="PROSITE-ProRule" id="PRU00094"/>
    </source>
</evidence>
<sequence>MSSDYSTAASASSSSSSVDVVTTSNLSNAVVYTNNNNSDGYHNVSQTTGSCACFDCQLRGGAQPATSSNQTNTVDVSNAVQSFPYYPYDYQNQYYPFYPDMSNTPFVPDEVDAKFSGPKPEPRGSVSSSPEISTPTTDPNCKCPQCNLHDPAPTAASVTADCSSHYHFAQHTFAPALYAAQRANVSYIYDQAGAKYEVKKWEPSGEHSSSTSPDASNVLSNNSFYVNNPLLVPHPGFEMGSGYRDYPMPRPRAVSHAQRMARTNISCHANSKCVNCGTTETTLWRRSATGEVECNACNLYFRKNNRARPPALQRKGIMKRKRTQRVYQQE</sequence>
<dbReference type="WBParaSite" id="jg18438">
    <property type="protein sequence ID" value="jg18438"/>
    <property type="gene ID" value="jg18438"/>
</dbReference>
<feature type="compositionally biased region" description="Polar residues" evidence="9">
    <location>
        <begin position="125"/>
        <end position="136"/>
    </location>
</feature>
<keyword evidence="2" id="KW-0479">Metal-binding</keyword>
<evidence type="ECO:0000256" key="9">
    <source>
        <dbReference type="SAM" id="MobiDB-lite"/>
    </source>
</evidence>
<keyword evidence="4" id="KW-0862">Zinc</keyword>
<dbReference type="InterPro" id="IPR000679">
    <property type="entry name" value="Znf_GATA"/>
</dbReference>
<dbReference type="SMART" id="SM00401">
    <property type="entry name" value="ZnF_GATA"/>
    <property type="match status" value="1"/>
</dbReference>
<name>A0A915DDD7_9BILA</name>
<evidence type="ECO:0000256" key="6">
    <source>
        <dbReference type="ARBA" id="ARBA00023163"/>
    </source>
</evidence>
<dbReference type="PROSITE" id="PS00344">
    <property type="entry name" value="GATA_ZN_FINGER_1"/>
    <property type="match status" value="1"/>
</dbReference>
<evidence type="ECO:0000256" key="4">
    <source>
        <dbReference type="ARBA" id="ARBA00022833"/>
    </source>
</evidence>
<keyword evidence="5" id="KW-0805">Transcription regulation</keyword>